<dbReference type="CDD" id="cd00570">
    <property type="entry name" value="GST_N_family"/>
    <property type="match status" value="1"/>
</dbReference>
<dbReference type="Gene3D" id="3.40.30.10">
    <property type="entry name" value="Glutaredoxin"/>
    <property type="match status" value="1"/>
</dbReference>
<dbReference type="Proteomes" id="UP000029391">
    <property type="component" value="Unassembled WGS sequence"/>
</dbReference>
<dbReference type="PROSITE" id="PS50404">
    <property type="entry name" value="GST_NTER"/>
    <property type="match status" value="1"/>
</dbReference>
<dbReference type="SUPFAM" id="SSF47616">
    <property type="entry name" value="GST C-terminal domain-like"/>
    <property type="match status" value="1"/>
</dbReference>
<dbReference type="InterPro" id="IPR036282">
    <property type="entry name" value="Glutathione-S-Trfase_C_sf"/>
</dbReference>
<keyword evidence="3" id="KW-1185">Reference proteome</keyword>
<dbReference type="InterPro" id="IPR036249">
    <property type="entry name" value="Thioredoxin-like_sf"/>
</dbReference>
<dbReference type="OrthoDB" id="6021211at2"/>
<dbReference type="AlphaFoldDB" id="A0A091BZB5"/>
<gene>
    <name evidence="2" type="ORF">P873_09160</name>
</gene>
<sequence>MIQIVGRQSSHYTRLVRLFAHELGLAYELVPIHALLSDDPAVFAGNPALKLPALRDGDAVVWGSGNACRWLARRAGAEAGVAWPEDARSPLAMNAHELVAHAMAVQVEVVFHEFVAKRPPDAASHKRRASLMNTLAWLDAQLATVRAELPAARLRWLEAALFCLLEHLPFRNPVDMRPWPRLRAFVAEWGARPSALATPYVFDPPPAAA</sequence>
<dbReference type="Gene3D" id="1.20.1050.10">
    <property type="match status" value="1"/>
</dbReference>
<evidence type="ECO:0000313" key="3">
    <source>
        <dbReference type="Proteomes" id="UP000029391"/>
    </source>
</evidence>
<dbReference type="InterPro" id="IPR004045">
    <property type="entry name" value="Glutathione_S-Trfase_N"/>
</dbReference>
<comment type="caution">
    <text evidence="2">The sequence shown here is derived from an EMBL/GenBank/DDBJ whole genome shotgun (WGS) entry which is preliminary data.</text>
</comment>
<protein>
    <recommendedName>
        <fullName evidence="1">GST N-terminal domain-containing protein</fullName>
    </recommendedName>
</protein>
<dbReference type="PANTHER" id="PTHR44051:SF8">
    <property type="entry name" value="GLUTATHIONE S-TRANSFERASE GSTA"/>
    <property type="match status" value="1"/>
</dbReference>
<dbReference type="RefSeq" id="WP_043797625.1">
    <property type="nucleotide sequence ID" value="NZ_AUFF01000001.1"/>
</dbReference>
<accession>A0A091BZB5</accession>
<dbReference type="EMBL" id="AWXU01000030">
    <property type="protein sequence ID" value="KFN49715.1"/>
    <property type="molecule type" value="Genomic_DNA"/>
</dbReference>
<reference evidence="2 3" key="1">
    <citation type="submission" date="2013-09" db="EMBL/GenBank/DDBJ databases">
        <title>Genome sequencing of Arenimonas composti.</title>
        <authorList>
            <person name="Chen F."/>
            <person name="Wang G."/>
        </authorList>
    </citation>
    <scope>NUCLEOTIDE SEQUENCE [LARGE SCALE GENOMIC DNA]</scope>
    <source>
        <strain evidence="2 3">TR7-09</strain>
    </source>
</reference>
<name>A0A091BZB5_9GAMM</name>
<evidence type="ECO:0000259" key="1">
    <source>
        <dbReference type="PROSITE" id="PS50404"/>
    </source>
</evidence>
<dbReference type="STRING" id="1121013.GCA_000426365_00118"/>
<feature type="domain" description="GST N-terminal" evidence="1">
    <location>
        <begin position="1"/>
        <end position="79"/>
    </location>
</feature>
<dbReference type="SUPFAM" id="SSF52833">
    <property type="entry name" value="Thioredoxin-like"/>
    <property type="match status" value="1"/>
</dbReference>
<proteinExistence type="predicted"/>
<dbReference type="Pfam" id="PF13409">
    <property type="entry name" value="GST_N_2"/>
    <property type="match status" value="1"/>
</dbReference>
<organism evidence="2 3">
    <name type="scientific">Arenimonas composti TR7-09 = DSM 18010</name>
    <dbReference type="NCBI Taxonomy" id="1121013"/>
    <lineage>
        <taxon>Bacteria</taxon>
        <taxon>Pseudomonadati</taxon>
        <taxon>Pseudomonadota</taxon>
        <taxon>Gammaproteobacteria</taxon>
        <taxon>Lysobacterales</taxon>
        <taxon>Lysobacteraceae</taxon>
        <taxon>Arenimonas</taxon>
    </lineage>
</organism>
<evidence type="ECO:0000313" key="2">
    <source>
        <dbReference type="EMBL" id="KFN49715.1"/>
    </source>
</evidence>
<dbReference type="PANTHER" id="PTHR44051">
    <property type="entry name" value="GLUTATHIONE S-TRANSFERASE-RELATED"/>
    <property type="match status" value="1"/>
</dbReference>
<dbReference type="eggNOG" id="COG0625">
    <property type="taxonomic scope" value="Bacteria"/>
</dbReference>